<dbReference type="AlphaFoldDB" id="A0A7N2LRW9"/>
<dbReference type="OrthoDB" id="1875751at2759"/>
<dbReference type="EnsemblPlants" id="QL05p053748:mrna">
    <property type="protein sequence ID" value="QL05p053748:mrna"/>
    <property type="gene ID" value="QL05p053748"/>
</dbReference>
<dbReference type="GeneID" id="115989378"/>
<reference evidence="6 7" key="1">
    <citation type="journal article" date="2016" name="G3 (Bethesda)">
        <title>First Draft Assembly and Annotation of the Genome of a California Endemic Oak Quercus lobata Nee (Fagaceae).</title>
        <authorList>
            <person name="Sork V.L."/>
            <person name="Fitz-Gibbon S.T."/>
            <person name="Puiu D."/>
            <person name="Crepeau M."/>
            <person name="Gugger P.F."/>
            <person name="Sherman R."/>
            <person name="Stevens K."/>
            <person name="Langley C.H."/>
            <person name="Pellegrini M."/>
            <person name="Salzberg S.L."/>
        </authorList>
    </citation>
    <scope>NUCLEOTIDE SEQUENCE [LARGE SCALE GENOMIC DNA]</scope>
    <source>
        <strain evidence="6 7">cv. SW786</strain>
    </source>
</reference>
<name>A0A7N2LRW9_QUELO</name>
<accession>A0A7N2LRW9</accession>
<dbReference type="Proteomes" id="UP000594261">
    <property type="component" value="Chromosome 5"/>
</dbReference>
<keyword evidence="7" id="KW-1185">Reference proteome</keyword>
<dbReference type="SUPFAM" id="SSF54928">
    <property type="entry name" value="RNA-binding domain, RBD"/>
    <property type="match status" value="2"/>
</dbReference>
<dbReference type="Gene3D" id="3.30.70.330">
    <property type="match status" value="2"/>
</dbReference>
<evidence type="ECO:0000256" key="2">
    <source>
        <dbReference type="ARBA" id="ARBA00022884"/>
    </source>
</evidence>
<keyword evidence="1" id="KW-0677">Repeat</keyword>
<dbReference type="KEGG" id="qlo:115989378"/>
<dbReference type="RefSeq" id="XP_030968918.1">
    <property type="nucleotide sequence ID" value="XM_031113058.1"/>
</dbReference>
<keyword evidence="2 3" id="KW-0694">RNA-binding</keyword>
<dbReference type="InterPro" id="IPR000504">
    <property type="entry name" value="RRM_dom"/>
</dbReference>
<dbReference type="SMART" id="SM00360">
    <property type="entry name" value="RRM"/>
    <property type="match status" value="2"/>
</dbReference>
<evidence type="ECO:0000259" key="5">
    <source>
        <dbReference type="PROSITE" id="PS50102"/>
    </source>
</evidence>
<evidence type="ECO:0000313" key="7">
    <source>
        <dbReference type="Proteomes" id="UP000594261"/>
    </source>
</evidence>
<dbReference type="OMA" id="MRDPDGR"/>
<sequence>MESEKRRSFVGEISWETSEATLREHFSKYGEVEDTLLITRTGHGRGFGIVSFKDPDMANQALQDQHVILDRKVDVKPAKPRGNERNQNQTIHSEEHSNGTSTSNKKIFVGGLPLNEEDFKNYFGSFGTIIDAVVIHDKETHRPRGFGFVTFDSEDVVNNLLQKSLYELKNKLVEINVKPET</sequence>
<feature type="domain" description="RRM" evidence="5">
    <location>
        <begin position="6"/>
        <end position="80"/>
    </location>
</feature>
<organism evidence="6 7">
    <name type="scientific">Quercus lobata</name>
    <name type="common">Valley oak</name>
    <dbReference type="NCBI Taxonomy" id="97700"/>
    <lineage>
        <taxon>Eukaryota</taxon>
        <taxon>Viridiplantae</taxon>
        <taxon>Streptophyta</taxon>
        <taxon>Embryophyta</taxon>
        <taxon>Tracheophyta</taxon>
        <taxon>Spermatophyta</taxon>
        <taxon>Magnoliopsida</taxon>
        <taxon>eudicotyledons</taxon>
        <taxon>Gunneridae</taxon>
        <taxon>Pentapetalae</taxon>
        <taxon>rosids</taxon>
        <taxon>fabids</taxon>
        <taxon>Fagales</taxon>
        <taxon>Fagaceae</taxon>
        <taxon>Quercus</taxon>
    </lineage>
</organism>
<dbReference type="Gramene" id="QL05p053748:mrna">
    <property type="protein sequence ID" value="QL05p053748:mrna"/>
    <property type="gene ID" value="QL05p053748"/>
</dbReference>
<dbReference type="GO" id="GO:0003729">
    <property type="term" value="F:mRNA binding"/>
    <property type="evidence" value="ECO:0007669"/>
    <property type="project" value="TreeGrafter"/>
</dbReference>
<feature type="region of interest" description="Disordered" evidence="4">
    <location>
        <begin position="74"/>
        <end position="104"/>
    </location>
</feature>
<evidence type="ECO:0000313" key="6">
    <source>
        <dbReference type="EnsemblPlants" id="QL05p053748:mrna"/>
    </source>
</evidence>
<reference evidence="6" key="2">
    <citation type="submission" date="2021-01" db="UniProtKB">
        <authorList>
            <consortium name="EnsemblPlants"/>
        </authorList>
    </citation>
    <scope>IDENTIFICATION</scope>
</reference>
<dbReference type="InParanoid" id="A0A7N2LRW9"/>
<dbReference type="InterPro" id="IPR012677">
    <property type="entry name" value="Nucleotide-bd_a/b_plait_sf"/>
</dbReference>
<dbReference type="Pfam" id="PF00076">
    <property type="entry name" value="RRM_1"/>
    <property type="match status" value="2"/>
</dbReference>
<evidence type="ECO:0000256" key="4">
    <source>
        <dbReference type="SAM" id="MobiDB-lite"/>
    </source>
</evidence>
<dbReference type="EMBL" id="LRBV02000005">
    <property type="status" value="NOT_ANNOTATED_CDS"/>
    <property type="molecule type" value="Genomic_DNA"/>
</dbReference>
<evidence type="ECO:0000256" key="3">
    <source>
        <dbReference type="PROSITE-ProRule" id="PRU00176"/>
    </source>
</evidence>
<dbReference type="InterPro" id="IPR035979">
    <property type="entry name" value="RBD_domain_sf"/>
</dbReference>
<protein>
    <recommendedName>
        <fullName evidence="5">RRM domain-containing protein</fullName>
    </recommendedName>
</protein>
<dbReference type="PANTHER" id="PTHR48032">
    <property type="entry name" value="RNA-BINDING PROTEIN MUSASHI HOMOLOG RBP6"/>
    <property type="match status" value="1"/>
</dbReference>
<dbReference type="PANTHER" id="PTHR48032:SF12">
    <property type="entry name" value="RRM DOMAIN-CONTAINING PROTEIN"/>
    <property type="match status" value="1"/>
</dbReference>
<feature type="compositionally biased region" description="Basic and acidic residues" evidence="4">
    <location>
        <begin position="74"/>
        <end position="84"/>
    </location>
</feature>
<proteinExistence type="predicted"/>
<evidence type="ECO:0000256" key="1">
    <source>
        <dbReference type="ARBA" id="ARBA00022737"/>
    </source>
</evidence>
<dbReference type="GO" id="GO:0006417">
    <property type="term" value="P:regulation of translation"/>
    <property type="evidence" value="ECO:0007669"/>
    <property type="project" value="TreeGrafter"/>
</dbReference>
<dbReference type="PROSITE" id="PS50102">
    <property type="entry name" value="RRM"/>
    <property type="match status" value="2"/>
</dbReference>
<feature type="domain" description="RRM" evidence="5">
    <location>
        <begin position="105"/>
        <end position="181"/>
    </location>
</feature>
<gene>
    <name evidence="6" type="primary">LOC115989378</name>
</gene>